<dbReference type="SUPFAM" id="SSF51735">
    <property type="entry name" value="NAD(P)-binding Rossmann-fold domains"/>
    <property type="match status" value="1"/>
</dbReference>
<protein>
    <submittedName>
        <fullName evidence="4">Gfo/Idh/MocA family oxidoreductase</fullName>
    </submittedName>
</protein>
<proteinExistence type="predicted"/>
<dbReference type="InterPro" id="IPR000683">
    <property type="entry name" value="Gfo/Idh/MocA-like_OxRdtase_N"/>
</dbReference>
<feature type="domain" description="GFO/IDH/MocA-like oxidoreductase" evidence="3">
    <location>
        <begin position="139"/>
        <end position="268"/>
    </location>
</feature>
<dbReference type="GO" id="GO:0016491">
    <property type="term" value="F:oxidoreductase activity"/>
    <property type="evidence" value="ECO:0007669"/>
    <property type="project" value="UniProtKB-KW"/>
</dbReference>
<dbReference type="Pfam" id="PF01408">
    <property type="entry name" value="GFO_IDH_MocA"/>
    <property type="match status" value="1"/>
</dbReference>
<evidence type="ECO:0000256" key="1">
    <source>
        <dbReference type="ARBA" id="ARBA00023002"/>
    </source>
</evidence>
<organism evidence="4 5">
    <name type="scientific">Streptomyces lonarensis</name>
    <dbReference type="NCBI Taxonomy" id="700599"/>
    <lineage>
        <taxon>Bacteria</taxon>
        <taxon>Bacillati</taxon>
        <taxon>Actinomycetota</taxon>
        <taxon>Actinomycetes</taxon>
        <taxon>Kitasatosporales</taxon>
        <taxon>Streptomycetaceae</taxon>
        <taxon>Streptomyces</taxon>
    </lineage>
</organism>
<dbReference type="InterPro" id="IPR050463">
    <property type="entry name" value="Gfo/Idh/MocA_oxidrdct_glycsds"/>
</dbReference>
<comment type="caution">
    <text evidence="4">The sequence shown here is derived from an EMBL/GenBank/DDBJ whole genome shotgun (WGS) entry which is preliminary data.</text>
</comment>
<dbReference type="Gene3D" id="3.40.50.720">
    <property type="entry name" value="NAD(P)-binding Rossmann-like Domain"/>
    <property type="match status" value="1"/>
</dbReference>
<evidence type="ECO:0000259" key="3">
    <source>
        <dbReference type="Pfam" id="PF22725"/>
    </source>
</evidence>
<dbReference type="InterPro" id="IPR055170">
    <property type="entry name" value="GFO_IDH_MocA-like_dom"/>
</dbReference>
<dbReference type="GO" id="GO:0000166">
    <property type="term" value="F:nucleotide binding"/>
    <property type="evidence" value="ECO:0007669"/>
    <property type="project" value="InterPro"/>
</dbReference>
<dbReference type="PANTHER" id="PTHR43818:SF11">
    <property type="entry name" value="BCDNA.GH03377"/>
    <property type="match status" value="1"/>
</dbReference>
<evidence type="ECO:0000313" key="5">
    <source>
        <dbReference type="Proteomes" id="UP000578686"/>
    </source>
</evidence>
<dbReference type="Proteomes" id="UP000578686">
    <property type="component" value="Unassembled WGS sequence"/>
</dbReference>
<gene>
    <name evidence="4" type="ORF">HCN56_10760</name>
</gene>
<feature type="domain" description="Gfo/Idh/MocA-like oxidoreductase N-terminal" evidence="2">
    <location>
        <begin position="9"/>
        <end position="129"/>
    </location>
</feature>
<reference evidence="4 5" key="1">
    <citation type="submission" date="2020-03" db="EMBL/GenBank/DDBJ databases">
        <title>Draft genome of Streptomyces sp. ventii, isolated from the Axial Seamount in the Pacific Ocean, and resequencing of the two type strains Streptomyces lonarensis strain NCL 716 and Streptomyces bohaiensis strain 11A07.</title>
        <authorList>
            <person name="Loughran R.M."/>
            <person name="Pfannmuller K.M."/>
            <person name="Wasson B.J."/>
            <person name="Deadmond M.C."/>
            <person name="Paddock B.E."/>
            <person name="Koyack M.J."/>
            <person name="Gallegos D.A."/>
            <person name="Mitchell E.A."/>
            <person name="Ushijima B."/>
            <person name="Saw J.H."/>
            <person name="Mcphail K.L."/>
            <person name="Videau P."/>
        </authorList>
    </citation>
    <scope>NUCLEOTIDE SEQUENCE [LARGE SCALE GENOMIC DNA]</scope>
    <source>
        <strain evidence="4 5">NCL716</strain>
    </source>
</reference>
<dbReference type="Pfam" id="PF22725">
    <property type="entry name" value="GFO_IDH_MocA_C3"/>
    <property type="match status" value="1"/>
</dbReference>
<sequence length="390" mass="40958">MNTTPEPQRIVLAGVHGYGRNYLPVLRELTAEGVATLVGVCDLRPVPAEMLEGLGTPVHGPDLGALVRETGADVAVIATPLHTHTALGLAALEAGAHLQLEKPPAVSLAEFDALREAAERLGLVCQVGFQSLGSGAPEHVRTLVREGAVGTVRGIGAHAAWSRDTAYYQRAPWAGRRRLDGVDVVDGALTNPLAHAVATVLALDGGTVESVETELYRAFDNETDDTSCVRVHTSGGLAQGRPLVVAATLAAAEQQPPVITVHGDAGSISYWYTEDRVRLTRPGSEPVETTHGRTVLLRDLLSHLAAARDGAADPAPLLVPLASTEGFMRVLESVRTAPDPRQLPAEDLPGEGGARRRVIPGITDVVVEAADQLALYSELPRFAALAGRAA</sequence>
<keyword evidence="5" id="KW-1185">Reference proteome</keyword>
<dbReference type="InterPro" id="IPR036291">
    <property type="entry name" value="NAD(P)-bd_dom_sf"/>
</dbReference>
<dbReference type="EMBL" id="JAAVJD010000063">
    <property type="protein sequence ID" value="NJQ06046.1"/>
    <property type="molecule type" value="Genomic_DNA"/>
</dbReference>
<dbReference type="PANTHER" id="PTHR43818">
    <property type="entry name" value="BCDNA.GH03377"/>
    <property type="match status" value="1"/>
</dbReference>
<dbReference type="Gene3D" id="3.30.360.10">
    <property type="entry name" value="Dihydrodipicolinate Reductase, domain 2"/>
    <property type="match status" value="1"/>
</dbReference>
<evidence type="ECO:0000259" key="2">
    <source>
        <dbReference type="Pfam" id="PF01408"/>
    </source>
</evidence>
<accession>A0A7X6HYX5</accession>
<name>A0A7X6HYX5_9ACTN</name>
<keyword evidence="1" id="KW-0560">Oxidoreductase</keyword>
<dbReference type="SUPFAM" id="SSF55347">
    <property type="entry name" value="Glyceraldehyde-3-phosphate dehydrogenase-like, C-terminal domain"/>
    <property type="match status" value="1"/>
</dbReference>
<dbReference type="AlphaFoldDB" id="A0A7X6HYX5"/>
<evidence type="ECO:0000313" key="4">
    <source>
        <dbReference type="EMBL" id="NJQ06046.1"/>
    </source>
</evidence>
<dbReference type="RefSeq" id="WP_167969718.1">
    <property type="nucleotide sequence ID" value="NZ_BHZG01000122.1"/>
</dbReference>